<dbReference type="Proteomes" id="UP000033607">
    <property type="component" value="Unassembled WGS sequence"/>
</dbReference>
<dbReference type="InterPro" id="IPR031975">
    <property type="entry name" value="Pilin_GH"/>
</dbReference>
<proteinExistence type="predicted"/>
<sequence length="73" mass="7782">MGADQRNAIATATSKHSDLTSFTAVIFVMNQNGSETTVTQICETEEPSKLPPPTPKSPTDNDEIECPSGSRSL</sequence>
<evidence type="ECO:0000313" key="2">
    <source>
        <dbReference type="EMBL" id="KKD39403.1"/>
    </source>
</evidence>
<organism evidence="2 3">
    <name type="scientific">Limnoraphis robusta CS-951</name>
    <dbReference type="NCBI Taxonomy" id="1637645"/>
    <lineage>
        <taxon>Bacteria</taxon>
        <taxon>Bacillati</taxon>
        <taxon>Cyanobacteriota</taxon>
        <taxon>Cyanophyceae</taxon>
        <taxon>Oscillatoriophycideae</taxon>
        <taxon>Oscillatoriales</taxon>
        <taxon>Sirenicapillariaceae</taxon>
        <taxon>Limnoraphis</taxon>
    </lineage>
</organism>
<evidence type="ECO:0000256" key="1">
    <source>
        <dbReference type="SAM" id="MobiDB-lite"/>
    </source>
</evidence>
<dbReference type="EMBL" id="LATL02000252">
    <property type="protein sequence ID" value="KKD39403.1"/>
    <property type="molecule type" value="Genomic_DNA"/>
</dbReference>
<accession>A0A0F5YKV7</accession>
<evidence type="ECO:0000313" key="3">
    <source>
        <dbReference type="Proteomes" id="UP000033607"/>
    </source>
</evidence>
<dbReference type="AlphaFoldDB" id="A0A0F5YKV7"/>
<feature type="region of interest" description="Disordered" evidence="1">
    <location>
        <begin position="43"/>
        <end position="73"/>
    </location>
</feature>
<protein>
    <submittedName>
        <fullName evidence="2">Uncharacterized protein</fullName>
    </submittedName>
</protein>
<reference evidence="2 3" key="1">
    <citation type="submission" date="2015-06" db="EMBL/GenBank/DDBJ databases">
        <title>Draft genome assembly of filamentous brackish cyanobacterium Limnoraphis robusta strain CS-951.</title>
        <authorList>
            <person name="Willis A."/>
            <person name="Parks M."/>
            <person name="Burford M.A."/>
        </authorList>
    </citation>
    <scope>NUCLEOTIDE SEQUENCE [LARGE SCALE GENOMIC DNA]</scope>
    <source>
        <strain evidence="2 3">CS-951</strain>
    </source>
</reference>
<gene>
    <name evidence="2" type="ORF">WN50_03610</name>
</gene>
<dbReference type="Pfam" id="PF16734">
    <property type="entry name" value="Pilin_GH"/>
    <property type="match status" value="1"/>
</dbReference>
<comment type="caution">
    <text evidence="2">The sequence shown here is derived from an EMBL/GenBank/DDBJ whole genome shotgun (WGS) entry which is preliminary data.</text>
</comment>
<name>A0A0F5YKV7_9CYAN</name>